<accession>B7KBB4</accession>
<dbReference type="InterPro" id="IPR038150">
    <property type="entry name" value="CRR7-like_sf"/>
</dbReference>
<dbReference type="PANTHER" id="PTHR36803:SF1">
    <property type="entry name" value="PROTEIN CHLORORESPIRATORY REDUCTION 7, CHLOROPLASTIC"/>
    <property type="match status" value="1"/>
</dbReference>
<dbReference type="PANTHER" id="PTHR36803">
    <property type="entry name" value="PROTEIN CHLORORESPIRATORY REDUCTION 7, CHLOROPLASTIC"/>
    <property type="match status" value="1"/>
</dbReference>
<organism evidence="1 2">
    <name type="scientific">Gloeothece citriformis (strain PCC 7424)</name>
    <name type="common">Cyanothece sp. (strain PCC 7424)</name>
    <dbReference type="NCBI Taxonomy" id="65393"/>
    <lineage>
        <taxon>Bacteria</taxon>
        <taxon>Bacillati</taxon>
        <taxon>Cyanobacteriota</taxon>
        <taxon>Cyanophyceae</taxon>
        <taxon>Oscillatoriophycideae</taxon>
        <taxon>Chroococcales</taxon>
        <taxon>Aphanothecaceae</taxon>
        <taxon>Gloeothece</taxon>
        <taxon>Gloeothece citriformis</taxon>
    </lineage>
</organism>
<evidence type="ECO:0008006" key="3">
    <source>
        <dbReference type="Google" id="ProtNLM"/>
    </source>
</evidence>
<dbReference type="KEGG" id="cyc:PCC7424_3068"/>
<dbReference type="HOGENOM" id="CLU_172626_0_0_3"/>
<dbReference type="eggNOG" id="ENOG5032ZCN">
    <property type="taxonomic scope" value="Bacteria"/>
</dbReference>
<dbReference type="EMBL" id="CP001291">
    <property type="protein sequence ID" value="ACK71470.1"/>
    <property type="molecule type" value="Genomic_DNA"/>
</dbReference>
<keyword evidence="2" id="KW-1185">Reference proteome</keyword>
<dbReference type="RefSeq" id="WP_015955067.1">
    <property type="nucleotide sequence ID" value="NC_011729.1"/>
</dbReference>
<proteinExistence type="predicted"/>
<evidence type="ECO:0000313" key="1">
    <source>
        <dbReference type="EMBL" id="ACK71470.1"/>
    </source>
</evidence>
<dbReference type="InterPro" id="IPR021954">
    <property type="entry name" value="CRR7"/>
</dbReference>
<dbReference type="Pfam" id="PF12095">
    <property type="entry name" value="CRR7"/>
    <property type="match status" value="1"/>
</dbReference>
<dbReference type="Proteomes" id="UP000002384">
    <property type="component" value="Chromosome"/>
</dbReference>
<sequence>MPDSIMYQEDCFVVLESDKSEEFLTHQELFQKLKELLQTRQIELPRALQKFTSIDEQAKHLMENYSEVDVGPNHYLQWYVVRLEKL</sequence>
<dbReference type="Gene3D" id="3.90.940.40">
    <property type="entry name" value="Protein CHLORORESPIRATORY REDUCTION 7"/>
    <property type="match status" value="1"/>
</dbReference>
<protein>
    <recommendedName>
        <fullName evidence="3">Chlororespiratory reduction protein 7</fullName>
    </recommendedName>
</protein>
<reference evidence="2" key="1">
    <citation type="journal article" date="2011" name="MBio">
        <title>Novel metabolic attributes of the genus Cyanothece, comprising a group of unicellular nitrogen-fixing Cyanobacteria.</title>
        <authorList>
            <person name="Bandyopadhyay A."/>
            <person name="Elvitigala T."/>
            <person name="Welsh E."/>
            <person name="Stockel J."/>
            <person name="Liberton M."/>
            <person name="Min H."/>
            <person name="Sherman L.A."/>
            <person name="Pakrasi H.B."/>
        </authorList>
    </citation>
    <scope>NUCLEOTIDE SEQUENCE [LARGE SCALE GENOMIC DNA]</scope>
    <source>
        <strain evidence="2">PCC 7424</strain>
    </source>
</reference>
<dbReference type="OrthoDB" id="487862at2"/>
<evidence type="ECO:0000313" key="2">
    <source>
        <dbReference type="Proteomes" id="UP000002384"/>
    </source>
</evidence>
<dbReference type="AlphaFoldDB" id="B7KBB4"/>
<name>B7KBB4_GLOC7</name>
<gene>
    <name evidence="1" type="ordered locus">PCC7424_3068</name>
</gene>
<dbReference type="STRING" id="65393.PCC7424_3068"/>